<dbReference type="PROSITE" id="PS50404">
    <property type="entry name" value="GST_NTER"/>
    <property type="match status" value="1"/>
</dbReference>
<protein>
    <submittedName>
        <fullName evidence="3">Glutathione S-transferase</fullName>
    </submittedName>
</protein>
<organism evidence="3 4">
    <name type="scientific">Pseudaminobacter salicylatoxidans</name>
    <dbReference type="NCBI Taxonomy" id="93369"/>
    <lineage>
        <taxon>Bacteria</taxon>
        <taxon>Pseudomonadati</taxon>
        <taxon>Pseudomonadota</taxon>
        <taxon>Alphaproteobacteria</taxon>
        <taxon>Hyphomicrobiales</taxon>
        <taxon>Phyllobacteriaceae</taxon>
        <taxon>Pseudaminobacter</taxon>
    </lineage>
</organism>
<dbReference type="STRING" id="1192868.GCA_000304395_01986"/>
<dbReference type="Proteomes" id="UP000245396">
    <property type="component" value="Unassembled WGS sequence"/>
</dbReference>
<sequence>MTLRLFHSPASPYVRKVMVTAIERGVEDRIELLPSAAGPVKRDQTIVRHNPSGKVPSALLENDQPLFDSRVICAYVDSLASSGASVYPQDQRRFKVLMLEALADSILDACLLCRYERVMRPAELQWDDWYNGQMEKIDSGLDDLESRWFDDIVGEFHAGSIAAACTLGYLDFRFGDKDWRLSHPKLAAWFAEVSGRPSMEKTFPKG</sequence>
<feature type="domain" description="GST N-terminal" evidence="1">
    <location>
        <begin position="1"/>
        <end position="84"/>
    </location>
</feature>
<feature type="domain" description="GST C-terminal" evidence="2">
    <location>
        <begin position="89"/>
        <end position="206"/>
    </location>
</feature>
<dbReference type="InterPro" id="IPR036282">
    <property type="entry name" value="Glutathione-S-Trfase_C_sf"/>
</dbReference>
<accession>A0A316C3Z3</accession>
<evidence type="ECO:0000313" key="3">
    <source>
        <dbReference type="EMBL" id="PWJ84409.1"/>
    </source>
</evidence>
<evidence type="ECO:0000313" key="4">
    <source>
        <dbReference type="Proteomes" id="UP000245396"/>
    </source>
</evidence>
<gene>
    <name evidence="3" type="ORF">C7441_10525</name>
</gene>
<dbReference type="EMBL" id="QGGG01000005">
    <property type="protein sequence ID" value="PWJ84409.1"/>
    <property type="molecule type" value="Genomic_DNA"/>
</dbReference>
<dbReference type="CDD" id="cd03049">
    <property type="entry name" value="GST_N_3"/>
    <property type="match status" value="1"/>
</dbReference>
<comment type="caution">
    <text evidence="3">The sequence shown here is derived from an EMBL/GenBank/DDBJ whole genome shotgun (WGS) entry which is preliminary data.</text>
</comment>
<dbReference type="PROSITE" id="PS50405">
    <property type="entry name" value="GST_CTER"/>
    <property type="match status" value="1"/>
</dbReference>
<dbReference type="InterPro" id="IPR036249">
    <property type="entry name" value="Thioredoxin-like_sf"/>
</dbReference>
<dbReference type="AlphaFoldDB" id="A0A316C3Z3"/>
<dbReference type="InterPro" id="IPR004045">
    <property type="entry name" value="Glutathione_S-Trfase_N"/>
</dbReference>
<dbReference type="PANTHER" id="PTHR43968">
    <property type="match status" value="1"/>
</dbReference>
<keyword evidence="3" id="KW-0808">Transferase</keyword>
<proteinExistence type="predicted"/>
<dbReference type="CDD" id="cd03205">
    <property type="entry name" value="GST_C_6"/>
    <property type="match status" value="1"/>
</dbReference>
<evidence type="ECO:0000259" key="2">
    <source>
        <dbReference type="PROSITE" id="PS50405"/>
    </source>
</evidence>
<dbReference type="InterPro" id="IPR050983">
    <property type="entry name" value="GST_Omega/HSP26"/>
</dbReference>
<dbReference type="SUPFAM" id="SSF47616">
    <property type="entry name" value="GST C-terminal domain-like"/>
    <property type="match status" value="1"/>
</dbReference>
<dbReference type="Gene3D" id="3.40.30.10">
    <property type="entry name" value="Glutaredoxin"/>
    <property type="match status" value="1"/>
</dbReference>
<dbReference type="Gene3D" id="1.20.1050.10">
    <property type="match status" value="1"/>
</dbReference>
<evidence type="ECO:0000259" key="1">
    <source>
        <dbReference type="PROSITE" id="PS50404"/>
    </source>
</evidence>
<name>A0A316C3Z3_PSESE</name>
<dbReference type="Pfam" id="PF13409">
    <property type="entry name" value="GST_N_2"/>
    <property type="match status" value="1"/>
</dbReference>
<dbReference type="GO" id="GO:0005737">
    <property type="term" value="C:cytoplasm"/>
    <property type="evidence" value="ECO:0007669"/>
    <property type="project" value="TreeGrafter"/>
</dbReference>
<dbReference type="Pfam" id="PF13410">
    <property type="entry name" value="GST_C_2"/>
    <property type="match status" value="1"/>
</dbReference>
<dbReference type="GO" id="GO:0016740">
    <property type="term" value="F:transferase activity"/>
    <property type="evidence" value="ECO:0007669"/>
    <property type="project" value="UniProtKB-KW"/>
</dbReference>
<dbReference type="SUPFAM" id="SSF52833">
    <property type="entry name" value="Thioredoxin-like"/>
    <property type="match status" value="1"/>
</dbReference>
<dbReference type="PANTHER" id="PTHR43968:SF6">
    <property type="entry name" value="GLUTATHIONE S-TRANSFERASE OMEGA"/>
    <property type="match status" value="1"/>
</dbReference>
<keyword evidence="4" id="KW-1185">Reference proteome</keyword>
<dbReference type="RefSeq" id="WP_244916084.1">
    <property type="nucleotide sequence ID" value="NZ_QGGG01000005.1"/>
</dbReference>
<reference evidence="3 4" key="1">
    <citation type="submission" date="2018-05" db="EMBL/GenBank/DDBJ databases">
        <title>Genomic Encyclopedia of Type Strains, Phase IV (KMG-IV): sequencing the most valuable type-strain genomes for metagenomic binning, comparative biology and taxonomic classification.</title>
        <authorList>
            <person name="Goeker M."/>
        </authorList>
    </citation>
    <scope>NUCLEOTIDE SEQUENCE [LARGE SCALE GENOMIC DNA]</scope>
    <source>
        <strain evidence="3 4">DSM 6986</strain>
    </source>
</reference>
<dbReference type="InterPro" id="IPR010987">
    <property type="entry name" value="Glutathione-S-Trfase_C-like"/>
</dbReference>